<dbReference type="SMART" id="SM00647">
    <property type="entry name" value="IBR"/>
    <property type="match status" value="4"/>
</dbReference>
<sequence length="795" mass="89950">MAAISKHKTYLLSFGIGTMKRKFSALSSDDDAKYAQELQFEEAILASLIHSKNSNQNSASSENKEVGESSQSFCEICADRKDSSQMFSVDQSCKHEFCTECITKYIEVKLQKAPVGNQGNAHAIKCPGLDCNGILEIDSCREIMPNHVVSIWDVAICESMIDSSQKFYCPYKNCSGLIVNDSEEVIRESECPFCHRLFCAQCKVPWHSGIGCKEFSKLKKNERGREDLLVHELAKNKKWKRCPNCKFYVEKRSGCSFISCSADSQLASDAKYAEELQFQEAIMASVTTYSDQSPASPKNNKELGESSSPPICEICAEIKHNGQMFSVQSCSHRFCTECIAKHLEVKIQKGPIGNQRNAHVFNCPGLDCKGFIEIDSCREIIPEHVVSMWDDAICESMIDSSQKFYCPYKDCSALIVNDSEEVIRESECPFCHRLFCAQCKVPWHSDIGCNEFSGLNENERGREDLMVHELAKQKSWQRCPQCKFYVDKTQGCLHMTCRCGHQFCYACGATWSSTHGGCQRRLRTLVGRQVTSIDETYSYAEELQFQEALEASLNMSTTSEASSSYTSSLSSQICCEICTEDKEKQEMFEIEGCPHSFCLICISKHVESKLQDNIIFISCPGENCKNIIEPSLLKSIVPKNIIARWEEALSESTILDSQKYYCPFKDCSEILLNDNDEGIVITESECPRCRRLFCAQCNVPWHPGLDCKNFRKSNQDKREKETLRLLAKEKKWKECPNCKVFVDKTEGCIHITCRLYDLVFGIQAVLRFLNASGFRTGLDQEAPNLELVVISTQFK</sequence>
<dbReference type="GO" id="GO:0061630">
    <property type="term" value="F:ubiquitin protein ligase activity"/>
    <property type="evidence" value="ECO:0007669"/>
    <property type="project" value="UniProtKB-EC"/>
</dbReference>
<keyword evidence="6" id="KW-0808">Transferase</keyword>
<dbReference type="CDD" id="cd22584">
    <property type="entry name" value="Rcat_RBR_unk"/>
    <property type="match status" value="1"/>
</dbReference>
<evidence type="ECO:0000313" key="16">
    <source>
        <dbReference type="Proteomes" id="UP001634393"/>
    </source>
</evidence>
<keyword evidence="10" id="KW-0833">Ubl conjugation pathway</keyword>
<dbReference type="CDD" id="cd22582">
    <property type="entry name" value="BRcat_RBR_unk"/>
    <property type="match status" value="3"/>
</dbReference>
<evidence type="ECO:0000256" key="5">
    <source>
        <dbReference type="ARBA" id="ARBA00012251"/>
    </source>
</evidence>
<feature type="domain" description="RING-type" evidence="13">
    <location>
        <begin position="312"/>
        <end position="364"/>
    </location>
</feature>
<evidence type="ECO:0000256" key="11">
    <source>
        <dbReference type="ARBA" id="ARBA00022833"/>
    </source>
</evidence>
<proteinExistence type="inferred from homology"/>
<evidence type="ECO:0000256" key="10">
    <source>
        <dbReference type="ARBA" id="ARBA00022786"/>
    </source>
</evidence>
<dbReference type="InterPro" id="IPR044066">
    <property type="entry name" value="TRIAD_supradom"/>
</dbReference>
<dbReference type="InterPro" id="IPR013083">
    <property type="entry name" value="Znf_RING/FYVE/PHD"/>
</dbReference>
<dbReference type="GO" id="GO:0008270">
    <property type="term" value="F:zinc ion binding"/>
    <property type="evidence" value="ECO:0007669"/>
    <property type="project" value="UniProtKB-KW"/>
</dbReference>
<evidence type="ECO:0000256" key="3">
    <source>
        <dbReference type="ARBA" id="ARBA00003976"/>
    </source>
</evidence>
<evidence type="ECO:0000256" key="6">
    <source>
        <dbReference type="ARBA" id="ARBA00022679"/>
    </source>
</evidence>
<keyword evidence="8" id="KW-0677">Repeat</keyword>
<dbReference type="Proteomes" id="UP001634393">
    <property type="component" value="Unassembled WGS sequence"/>
</dbReference>
<evidence type="ECO:0000256" key="4">
    <source>
        <dbReference type="ARBA" id="ARBA00005884"/>
    </source>
</evidence>
<evidence type="ECO:0000259" key="13">
    <source>
        <dbReference type="PROSITE" id="PS50089"/>
    </source>
</evidence>
<accession>A0ABD3S3V1</accession>
<dbReference type="AlphaFoldDB" id="A0ABD3S3V1"/>
<evidence type="ECO:0000256" key="1">
    <source>
        <dbReference type="ARBA" id="ARBA00001798"/>
    </source>
</evidence>
<dbReference type="FunFam" id="1.20.120.1750:FF:000018">
    <property type="entry name" value="RBR-type E3 ubiquitin transferase"/>
    <property type="match status" value="1"/>
</dbReference>
<dbReference type="Gene3D" id="1.20.120.1750">
    <property type="match status" value="1"/>
</dbReference>
<dbReference type="Pfam" id="PF00097">
    <property type="entry name" value="zf-C3HC4"/>
    <property type="match status" value="1"/>
</dbReference>
<gene>
    <name evidence="15" type="ORF">ACJIZ3_005006</name>
</gene>
<feature type="domain" description="RING-type" evidence="13">
    <location>
        <begin position="575"/>
        <end position="620"/>
    </location>
</feature>
<comment type="similarity">
    <text evidence="4">Belongs to the RBR family. Ariadne subfamily.</text>
</comment>
<evidence type="ECO:0000313" key="15">
    <source>
        <dbReference type="EMBL" id="KAL3819101.1"/>
    </source>
</evidence>
<evidence type="ECO:0000256" key="9">
    <source>
        <dbReference type="ARBA" id="ARBA00022771"/>
    </source>
</evidence>
<dbReference type="InterPro" id="IPR018957">
    <property type="entry name" value="Znf_C3HC4_RING-type"/>
</dbReference>
<dbReference type="InterPro" id="IPR017907">
    <property type="entry name" value="Znf_RING_CS"/>
</dbReference>
<evidence type="ECO:0000256" key="7">
    <source>
        <dbReference type="ARBA" id="ARBA00022723"/>
    </source>
</evidence>
<feature type="domain" description="RING-type" evidence="14">
    <location>
        <begin position="308"/>
        <end position="522"/>
    </location>
</feature>
<evidence type="ECO:0000259" key="14">
    <source>
        <dbReference type="PROSITE" id="PS51873"/>
    </source>
</evidence>
<dbReference type="EC" id="2.3.2.31" evidence="5"/>
<dbReference type="InterPro" id="IPR001841">
    <property type="entry name" value="Znf_RING"/>
</dbReference>
<keyword evidence="11" id="KW-0862">Zinc</keyword>
<dbReference type="InterPro" id="IPR002867">
    <property type="entry name" value="IBR_dom"/>
</dbReference>
<evidence type="ECO:0000256" key="8">
    <source>
        <dbReference type="ARBA" id="ARBA00022737"/>
    </source>
</evidence>
<protein>
    <recommendedName>
        <fullName evidence="5">RBR-type E3 ubiquitin transferase</fullName>
        <ecNumber evidence="5">2.3.2.31</ecNumber>
    </recommendedName>
</protein>
<dbReference type="InterPro" id="IPR031127">
    <property type="entry name" value="E3_UB_ligase_RBR"/>
</dbReference>
<comment type="cofactor">
    <cofactor evidence="2">
        <name>Zn(2+)</name>
        <dbReference type="ChEBI" id="CHEBI:29105"/>
    </cofactor>
</comment>
<reference evidence="15 16" key="1">
    <citation type="submission" date="2024-12" db="EMBL/GenBank/DDBJ databases">
        <title>The unique morphological basis and parallel evolutionary history of personate flowers in Penstemon.</title>
        <authorList>
            <person name="Depatie T.H."/>
            <person name="Wessinger C.A."/>
        </authorList>
    </citation>
    <scope>NUCLEOTIDE SEQUENCE [LARGE SCALE GENOMIC DNA]</scope>
    <source>
        <strain evidence="15">WTNN_2</strain>
        <tissue evidence="15">Leaf</tissue>
    </source>
</reference>
<comment type="catalytic activity">
    <reaction evidence="1">
        <text>[E2 ubiquitin-conjugating enzyme]-S-ubiquitinyl-L-cysteine + [acceptor protein]-L-lysine = [E2 ubiquitin-conjugating enzyme]-L-cysteine + [acceptor protein]-N(6)-ubiquitinyl-L-lysine.</text>
        <dbReference type="EC" id="2.3.2.31"/>
    </reaction>
</comment>
<comment type="function">
    <text evidence="3">Might act as an E3 ubiquitin-protein ligase, or as part of E3 complex, which accepts ubiquitin from specific E2 ubiquitin-conjugating enzymes and then transfers it to substrates.</text>
</comment>
<organism evidence="15 16">
    <name type="scientific">Penstemon smallii</name>
    <dbReference type="NCBI Taxonomy" id="265156"/>
    <lineage>
        <taxon>Eukaryota</taxon>
        <taxon>Viridiplantae</taxon>
        <taxon>Streptophyta</taxon>
        <taxon>Embryophyta</taxon>
        <taxon>Tracheophyta</taxon>
        <taxon>Spermatophyta</taxon>
        <taxon>Magnoliopsida</taxon>
        <taxon>eudicotyledons</taxon>
        <taxon>Gunneridae</taxon>
        <taxon>Pentapetalae</taxon>
        <taxon>asterids</taxon>
        <taxon>lamiids</taxon>
        <taxon>Lamiales</taxon>
        <taxon>Plantaginaceae</taxon>
        <taxon>Cheloneae</taxon>
        <taxon>Penstemon</taxon>
    </lineage>
</organism>
<name>A0ABD3S3V1_9LAMI</name>
<dbReference type="PANTHER" id="PTHR11685">
    <property type="entry name" value="RBR FAMILY RING FINGER AND IBR DOMAIN-CONTAINING"/>
    <property type="match status" value="1"/>
</dbReference>
<feature type="domain" description="RING-type" evidence="14">
    <location>
        <begin position="70"/>
        <end position="302"/>
    </location>
</feature>
<keyword evidence="9 12" id="KW-0863">Zinc-finger</keyword>
<dbReference type="SUPFAM" id="SSF57850">
    <property type="entry name" value="RING/U-box"/>
    <property type="match status" value="9"/>
</dbReference>
<dbReference type="PROSITE" id="PS51873">
    <property type="entry name" value="TRIAD"/>
    <property type="match status" value="3"/>
</dbReference>
<dbReference type="PROSITE" id="PS00518">
    <property type="entry name" value="ZF_RING_1"/>
    <property type="match status" value="3"/>
</dbReference>
<feature type="domain" description="RING-type" evidence="13">
    <location>
        <begin position="74"/>
        <end position="127"/>
    </location>
</feature>
<dbReference type="Gene3D" id="3.30.40.10">
    <property type="entry name" value="Zinc/RING finger domain, C3HC4 (zinc finger)"/>
    <property type="match status" value="3"/>
</dbReference>
<comment type="caution">
    <text evidence="15">The sequence shown here is derived from an EMBL/GenBank/DDBJ whole genome shotgun (WGS) entry which is preliminary data.</text>
</comment>
<dbReference type="FunFam" id="3.30.40.10:FF:000230">
    <property type="entry name" value="RBR-type E3 ubiquitin transferase"/>
    <property type="match status" value="3"/>
</dbReference>
<keyword evidence="7" id="KW-0479">Metal-binding</keyword>
<evidence type="ECO:0000256" key="2">
    <source>
        <dbReference type="ARBA" id="ARBA00001947"/>
    </source>
</evidence>
<feature type="domain" description="RING-type" evidence="14">
    <location>
        <begin position="571"/>
        <end position="788"/>
    </location>
</feature>
<evidence type="ECO:0000256" key="12">
    <source>
        <dbReference type="PROSITE-ProRule" id="PRU00175"/>
    </source>
</evidence>
<dbReference type="Pfam" id="PF01485">
    <property type="entry name" value="IBR"/>
    <property type="match status" value="4"/>
</dbReference>
<dbReference type="SMART" id="SM00184">
    <property type="entry name" value="RING"/>
    <property type="match status" value="4"/>
</dbReference>
<keyword evidence="16" id="KW-1185">Reference proteome</keyword>
<dbReference type="PROSITE" id="PS50089">
    <property type="entry name" value="ZF_RING_2"/>
    <property type="match status" value="3"/>
</dbReference>
<dbReference type="EMBL" id="JBJXBP010000007">
    <property type="protein sequence ID" value="KAL3819101.1"/>
    <property type="molecule type" value="Genomic_DNA"/>
</dbReference>